<name>A0A371X600_9HYPH</name>
<organism evidence="1 2">
    <name type="scientific">Mesorhizobium denitrificans</name>
    <dbReference type="NCBI Taxonomy" id="2294114"/>
    <lineage>
        <taxon>Bacteria</taxon>
        <taxon>Pseudomonadati</taxon>
        <taxon>Pseudomonadota</taxon>
        <taxon>Alphaproteobacteria</taxon>
        <taxon>Hyphomicrobiales</taxon>
        <taxon>Phyllobacteriaceae</taxon>
        <taxon>Mesorhizobium</taxon>
    </lineage>
</organism>
<gene>
    <name evidence="1" type="ORF">DY251_19300</name>
</gene>
<protein>
    <submittedName>
        <fullName evidence="1">Uncharacterized protein</fullName>
    </submittedName>
</protein>
<evidence type="ECO:0000313" key="2">
    <source>
        <dbReference type="Proteomes" id="UP000262379"/>
    </source>
</evidence>
<dbReference type="EMBL" id="QURN01000019">
    <property type="protein sequence ID" value="RFC64623.1"/>
    <property type="molecule type" value="Genomic_DNA"/>
</dbReference>
<proteinExistence type="predicted"/>
<keyword evidence="2" id="KW-1185">Reference proteome</keyword>
<evidence type="ECO:0000313" key="1">
    <source>
        <dbReference type="EMBL" id="RFC64623.1"/>
    </source>
</evidence>
<dbReference type="Proteomes" id="UP000262379">
    <property type="component" value="Unassembled WGS sequence"/>
</dbReference>
<accession>A0A371X600</accession>
<comment type="caution">
    <text evidence="1">The sequence shown here is derived from an EMBL/GenBank/DDBJ whole genome shotgun (WGS) entry which is preliminary data.</text>
</comment>
<dbReference type="RefSeq" id="WP_116625544.1">
    <property type="nucleotide sequence ID" value="NZ_QURN01000019.1"/>
</dbReference>
<reference evidence="2" key="1">
    <citation type="submission" date="2018-08" db="EMBL/GenBank/DDBJ databases">
        <authorList>
            <person name="Im W.T."/>
        </authorList>
    </citation>
    <scope>NUCLEOTIDE SEQUENCE [LARGE SCALE GENOMIC DNA]</scope>
    <source>
        <strain evidence="2">LA-28</strain>
    </source>
</reference>
<sequence length="106" mass="11415">MDLKTFTSNAIVQILEGLADVQKQHSPGVEKPEDGFDQRGIFYKVSYGISTNVHFDIAVTAENAASGNGGISVMSAFKADAEASRKTIEVSRISFDVNIRLPKGLP</sequence>
<dbReference type="AlphaFoldDB" id="A0A371X600"/>